<dbReference type="InterPro" id="IPR025304">
    <property type="entry name" value="ALIX_V_dom"/>
</dbReference>
<feature type="domain" description="BRO1" evidence="7">
    <location>
        <begin position="5"/>
        <end position="411"/>
    </location>
</feature>
<evidence type="ECO:0000256" key="2">
    <source>
        <dbReference type="ARBA" id="ARBA00004496"/>
    </source>
</evidence>
<gene>
    <name evidence="8" type="ORF">E3P99_01127</name>
</gene>
<feature type="compositionally biased region" description="Low complexity" evidence="6">
    <location>
        <begin position="889"/>
        <end position="903"/>
    </location>
</feature>
<dbReference type="PANTHER" id="PTHR23030:SF30">
    <property type="entry name" value="TYROSINE-PROTEIN PHOSPHATASE NON-RECEPTOR TYPE 23"/>
    <property type="match status" value="1"/>
</dbReference>
<dbReference type="Gene3D" id="1.20.120.560">
    <property type="entry name" value="alix/aip1 in complex with the ypdl late domain"/>
    <property type="match status" value="1"/>
</dbReference>
<sequence length="953" mass="105662">MEQSPLIFGQTKSTEDVDFSHGVKSTIANVYGEDPANYNDAVAALNRYRQDATRGATTDATGRDLLQSYYGQLEMLELRFPELRVMFNWRDVFTAQEISQHSLAYEKASVLFNLATTYSVLGSSSNRTDPEGIKRAFYNTRVAAGLWDYIANNFLHAPSTDLSRDVVRFMSALMLAQAQEIFLEKTVEEKTRGGRGDGKAMGIVAKLASQCAFQYNALLEPVRETVNKGVFDRHWASVIHIKSKLFASQTQYFRAMVDNAGDKHGEAIARMKLAESLAKESYRLGSTFNTFFAPCDTLPADVSSVLASICKAHQSKCSEYKDELTKENDLIFHDIIPAENLLSAVDKLNAANAVTITEIYQNADVQRSIGPDLFANLVPFSVHEAASIYSEEKAKIIRAVTETVEIADTELEAAIEYLGLPGSLRKFVQAAGDLNYDLSGEVKDLARTLHAQEGNGGIARQISAIDAKRERIVADIKWISNELDIESKECEQARMQHPDFSQSPSARHTKEWRQQLKSHHDALEKAGHSDESIKQVYQYIDSDVRLLSDSATDLEDSDNELVSYVKDYVTHSSASSHNRQQSLLDLDVSAEQNAEHETRKMTAHAREITRLLDVLKTLKKSRSQHIQVLRQKIQNDDVSHLLILNRKAQHVESDMFGSELDKFKEDQKVIEGTIAEQLKRLEELNGVWLKLTSSTRAQEIHTKHAESDRRRKEVFKKLKKAGDTYFEAADGVSRATVFYDDLENAVRQLKSDVSAYVKARAKERVQAVIEAESAGEKRSMGSVGGTGASSASSAFESEFGRLNVSTPHRPPKPGVSPSPAAQLPSTPSGASYGYGSLPPPPPQPQPSIYQSMYGLQGQPGQPAQVPPPPPKPTSPYSGANYASPPPQSSPYAQYTQQPSSPYSTAPPPPPPQAQTQSPYAQHQHPPPPSAPYQQNYQQQPPPPPPNQNYPFFR</sequence>
<evidence type="ECO:0000256" key="5">
    <source>
        <dbReference type="ARBA" id="ARBA00041284"/>
    </source>
</evidence>
<keyword evidence="9" id="KW-1185">Reference proteome</keyword>
<name>A0A4T0FS05_9BASI</name>
<dbReference type="GO" id="GO:0043328">
    <property type="term" value="P:protein transport to vacuole involved in ubiquitin-dependent protein catabolic process via the multivesicular body sorting pathway"/>
    <property type="evidence" value="ECO:0007669"/>
    <property type="project" value="TreeGrafter"/>
</dbReference>
<dbReference type="OrthoDB" id="2141925at2759"/>
<protein>
    <recommendedName>
        <fullName evidence="5">BRO domain-containing protein 1</fullName>
    </recommendedName>
</protein>
<evidence type="ECO:0000256" key="4">
    <source>
        <dbReference type="ARBA" id="ARBA00022753"/>
    </source>
</evidence>
<reference evidence="8 9" key="1">
    <citation type="submission" date="2019-03" db="EMBL/GenBank/DDBJ databases">
        <title>Sequencing 23 genomes of Wallemia ichthyophaga.</title>
        <authorList>
            <person name="Gostincar C."/>
        </authorList>
    </citation>
    <scope>NUCLEOTIDE SEQUENCE [LARGE SCALE GENOMIC DNA]</scope>
    <source>
        <strain evidence="8 9">EXF-5753</strain>
    </source>
</reference>
<feature type="compositionally biased region" description="Pro residues" evidence="6">
    <location>
        <begin position="864"/>
        <end position="873"/>
    </location>
</feature>
<keyword evidence="4" id="KW-0967">Endosome</keyword>
<dbReference type="Proteomes" id="UP000310189">
    <property type="component" value="Unassembled WGS sequence"/>
</dbReference>
<feature type="compositionally biased region" description="Low complexity" evidence="6">
    <location>
        <begin position="846"/>
        <end position="863"/>
    </location>
</feature>
<proteinExistence type="predicted"/>
<evidence type="ECO:0000256" key="6">
    <source>
        <dbReference type="SAM" id="MobiDB-lite"/>
    </source>
</evidence>
<dbReference type="GO" id="GO:0005768">
    <property type="term" value="C:endosome"/>
    <property type="evidence" value="ECO:0007669"/>
    <property type="project" value="UniProtKB-SubCell"/>
</dbReference>
<dbReference type="Gene3D" id="1.20.140.50">
    <property type="entry name" value="alix/aip1 like domains"/>
    <property type="match status" value="1"/>
</dbReference>
<feature type="compositionally biased region" description="Low complexity" evidence="6">
    <location>
        <begin position="827"/>
        <end position="836"/>
    </location>
</feature>
<dbReference type="Pfam" id="PF03097">
    <property type="entry name" value="BRO1"/>
    <property type="match status" value="1"/>
</dbReference>
<evidence type="ECO:0000256" key="3">
    <source>
        <dbReference type="ARBA" id="ARBA00022490"/>
    </source>
</evidence>
<dbReference type="Pfam" id="PF13949">
    <property type="entry name" value="ALIX_LYPXL_bnd"/>
    <property type="match status" value="1"/>
</dbReference>
<dbReference type="AlphaFoldDB" id="A0A4T0FS05"/>
<comment type="caution">
    <text evidence="8">The sequence shown here is derived from an EMBL/GenBank/DDBJ whole genome shotgun (WGS) entry which is preliminary data.</text>
</comment>
<organism evidence="8 9">
    <name type="scientific">Wallemia hederae</name>
    <dbReference type="NCBI Taxonomy" id="1540922"/>
    <lineage>
        <taxon>Eukaryota</taxon>
        <taxon>Fungi</taxon>
        <taxon>Dikarya</taxon>
        <taxon>Basidiomycota</taxon>
        <taxon>Wallemiomycotina</taxon>
        <taxon>Wallemiomycetes</taxon>
        <taxon>Wallemiales</taxon>
        <taxon>Wallemiaceae</taxon>
        <taxon>Wallemia</taxon>
    </lineage>
</organism>
<dbReference type="PROSITE" id="PS51180">
    <property type="entry name" value="BRO1"/>
    <property type="match status" value="1"/>
</dbReference>
<dbReference type="EMBL" id="SPNW01000013">
    <property type="protein sequence ID" value="TIA91301.1"/>
    <property type="molecule type" value="Genomic_DNA"/>
</dbReference>
<feature type="region of interest" description="Disordered" evidence="6">
    <location>
        <begin position="497"/>
        <end position="528"/>
    </location>
</feature>
<feature type="compositionally biased region" description="Low complexity" evidence="6">
    <location>
        <begin position="913"/>
        <end position="923"/>
    </location>
</feature>
<evidence type="ECO:0000256" key="1">
    <source>
        <dbReference type="ARBA" id="ARBA00004177"/>
    </source>
</evidence>
<dbReference type="Gene3D" id="1.25.40.280">
    <property type="entry name" value="alix/aip1 like domains"/>
    <property type="match status" value="1"/>
</dbReference>
<feature type="compositionally biased region" description="Low complexity" evidence="6">
    <location>
        <begin position="788"/>
        <end position="797"/>
    </location>
</feature>
<feature type="region of interest" description="Disordered" evidence="6">
    <location>
        <begin position="771"/>
        <end position="953"/>
    </location>
</feature>
<dbReference type="InterPro" id="IPR004328">
    <property type="entry name" value="BRO1_dom"/>
</dbReference>
<keyword evidence="3" id="KW-0963">Cytoplasm</keyword>
<evidence type="ECO:0000259" key="7">
    <source>
        <dbReference type="PROSITE" id="PS51180"/>
    </source>
</evidence>
<feature type="compositionally biased region" description="Basic and acidic residues" evidence="6">
    <location>
        <begin position="508"/>
        <end position="528"/>
    </location>
</feature>
<accession>A0A4T0FS05</accession>
<evidence type="ECO:0000313" key="9">
    <source>
        <dbReference type="Proteomes" id="UP000310189"/>
    </source>
</evidence>
<dbReference type="SMART" id="SM01041">
    <property type="entry name" value="BRO1"/>
    <property type="match status" value="1"/>
</dbReference>
<dbReference type="InterPro" id="IPR038499">
    <property type="entry name" value="BRO1_sf"/>
</dbReference>
<evidence type="ECO:0000313" key="8">
    <source>
        <dbReference type="EMBL" id="TIA91301.1"/>
    </source>
</evidence>
<dbReference type="PANTHER" id="PTHR23030">
    <property type="entry name" value="PCD6 INTERACTING PROTEIN-RELATED"/>
    <property type="match status" value="1"/>
</dbReference>
<comment type="subcellular location">
    <subcellularLocation>
        <location evidence="2">Cytoplasm</location>
    </subcellularLocation>
    <subcellularLocation>
        <location evidence="1">Endosome</location>
    </subcellularLocation>
</comment>